<protein>
    <submittedName>
        <fullName evidence="1">Uncharacterized protein</fullName>
    </submittedName>
</protein>
<keyword evidence="2" id="KW-1185">Reference proteome</keyword>
<dbReference type="Proteomes" id="UP001431209">
    <property type="component" value="Unassembled WGS sequence"/>
</dbReference>
<proteinExistence type="predicted"/>
<evidence type="ECO:0000313" key="2">
    <source>
        <dbReference type="Proteomes" id="UP001431209"/>
    </source>
</evidence>
<organism evidence="1 2">
    <name type="scientific">Acrasis kona</name>
    <dbReference type="NCBI Taxonomy" id="1008807"/>
    <lineage>
        <taxon>Eukaryota</taxon>
        <taxon>Discoba</taxon>
        <taxon>Heterolobosea</taxon>
        <taxon>Tetramitia</taxon>
        <taxon>Eutetramitia</taxon>
        <taxon>Acrasidae</taxon>
        <taxon>Acrasis</taxon>
    </lineage>
</organism>
<dbReference type="AlphaFoldDB" id="A0AAW2Z1Z2"/>
<dbReference type="EMBL" id="JAOPGA020000925">
    <property type="protein sequence ID" value="KAL0483023.1"/>
    <property type="molecule type" value="Genomic_DNA"/>
</dbReference>
<reference evidence="1 2" key="1">
    <citation type="submission" date="2024-03" db="EMBL/GenBank/DDBJ databases">
        <title>The Acrasis kona genome and developmental transcriptomes reveal deep origins of eukaryotic multicellular pathways.</title>
        <authorList>
            <person name="Sheikh S."/>
            <person name="Fu C.-J."/>
            <person name="Brown M.W."/>
            <person name="Baldauf S.L."/>
        </authorList>
    </citation>
    <scope>NUCLEOTIDE SEQUENCE [LARGE SCALE GENOMIC DNA]</scope>
    <source>
        <strain evidence="1 2">ATCC MYA-3509</strain>
    </source>
</reference>
<sequence>MRTQHLKRFVIRFYKKIKMSVEVEHPHILKNEPITRFFEVVFDFGLSQAITTTKISKSPLKRDTFVQHGCIPTLASRNIDWSKEYTKKVKDTHFTDHDDSLQSKNIFPVRRDTEAGATEFLIHFTKDDPDTSGKVLSTTETFASMIEMQNYLFFSNHMKKNYLWELAVIDTIKSIQTTHDIFGQEIILTTSKSIINNSIPYEHCSLRCGVEFDPLSFLNEELGIVVCDHPIIHFMKEREKEKQIPDAKDYIDYSEVNEDDLEDYFFKNRSKKQE</sequence>
<gene>
    <name evidence="1" type="ORF">AKO1_014923</name>
</gene>
<accession>A0AAW2Z1Z2</accession>
<name>A0AAW2Z1Z2_9EUKA</name>
<comment type="caution">
    <text evidence="1">The sequence shown here is derived from an EMBL/GenBank/DDBJ whole genome shotgun (WGS) entry which is preliminary data.</text>
</comment>
<evidence type="ECO:0000313" key="1">
    <source>
        <dbReference type="EMBL" id="KAL0483023.1"/>
    </source>
</evidence>